<dbReference type="HAMAP" id="MF_00374">
    <property type="entry name" value="Ribosomal_uL29"/>
    <property type="match status" value="1"/>
</dbReference>
<gene>
    <name evidence="5 6" type="primary">rpmC</name>
    <name evidence="6" type="ORF">ENR63_00120</name>
</gene>
<dbReference type="GO" id="GO:0005840">
    <property type="term" value="C:ribosome"/>
    <property type="evidence" value="ECO:0007669"/>
    <property type="project" value="UniProtKB-KW"/>
</dbReference>
<evidence type="ECO:0000313" key="6">
    <source>
        <dbReference type="EMBL" id="HGW29323.1"/>
    </source>
</evidence>
<dbReference type="GO" id="GO:0003735">
    <property type="term" value="F:structural constituent of ribosome"/>
    <property type="evidence" value="ECO:0007669"/>
    <property type="project" value="InterPro"/>
</dbReference>
<organism evidence="6">
    <name type="scientific">candidate division WWE3 bacterium</name>
    <dbReference type="NCBI Taxonomy" id="2053526"/>
    <lineage>
        <taxon>Bacteria</taxon>
        <taxon>Katanobacteria</taxon>
    </lineage>
</organism>
<comment type="caution">
    <text evidence="6">The sequence shown here is derived from an EMBL/GenBank/DDBJ whole genome shotgun (WGS) entry which is preliminary data.</text>
</comment>
<evidence type="ECO:0000256" key="5">
    <source>
        <dbReference type="HAMAP-Rule" id="MF_00374"/>
    </source>
</evidence>
<evidence type="ECO:0000256" key="3">
    <source>
        <dbReference type="ARBA" id="ARBA00023274"/>
    </source>
</evidence>
<dbReference type="GO" id="GO:0006412">
    <property type="term" value="P:translation"/>
    <property type="evidence" value="ECO:0007669"/>
    <property type="project" value="UniProtKB-UniRule"/>
</dbReference>
<comment type="similarity">
    <text evidence="1 5">Belongs to the universal ribosomal protein uL29 family.</text>
</comment>
<name>A0A7C4TPX9_UNCKA</name>
<keyword evidence="3 5" id="KW-0687">Ribonucleoprotein</keyword>
<sequence length="70" mass="7936">MSINAKDLRSKTIEELKESLKIAKAEIYKSSSATMQGAEKDRGKSQKLRRDVARIMTVLNEKKILSEVKL</sequence>
<keyword evidence="2 5" id="KW-0689">Ribosomal protein</keyword>
<protein>
    <recommendedName>
        <fullName evidence="4 5">Large ribosomal subunit protein uL29</fullName>
    </recommendedName>
</protein>
<evidence type="ECO:0000256" key="1">
    <source>
        <dbReference type="ARBA" id="ARBA00009254"/>
    </source>
</evidence>
<dbReference type="SUPFAM" id="SSF46561">
    <property type="entry name" value="Ribosomal protein L29 (L29p)"/>
    <property type="match status" value="1"/>
</dbReference>
<evidence type="ECO:0000256" key="2">
    <source>
        <dbReference type="ARBA" id="ARBA00022980"/>
    </source>
</evidence>
<dbReference type="Pfam" id="PF00831">
    <property type="entry name" value="Ribosomal_L29"/>
    <property type="match status" value="1"/>
</dbReference>
<proteinExistence type="inferred from homology"/>
<evidence type="ECO:0000256" key="4">
    <source>
        <dbReference type="ARBA" id="ARBA00035204"/>
    </source>
</evidence>
<dbReference type="InterPro" id="IPR036049">
    <property type="entry name" value="Ribosomal_uL29_sf"/>
</dbReference>
<dbReference type="Gene3D" id="1.10.287.310">
    <property type="match status" value="1"/>
</dbReference>
<dbReference type="AlphaFoldDB" id="A0A7C4TPX9"/>
<dbReference type="InterPro" id="IPR001854">
    <property type="entry name" value="Ribosomal_uL29"/>
</dbReference>
<reference evidence="6" key="1">
    <citation type="journal article" date="2020" name="mSystems">
        <title>Genome- and Community-Level Interaction Insights into Carbon Utilization and Element Cycling Functions of Hydrothermarchaeota in Hydrothermal Sediment.</title>
        <authorList>
            <person name="Zhou Z."/>
            <person name="Liu Y."/>
            <person name="Xu W."/>
            <person name="Pan J."/>
            <person name="Luo Z.H."/>
            <person name="Li M."/>
        </authorList>
    </citation>
    <scope>NUCLEOTIDE SEQUENCE [LARGE SCALE GENOMIC DNA]</scope>
    <source>
        <strain evidence="6">SpSt-417</strain>
    </source>
</reference>
<accession>A0A7C4TPX9</accession>
<dbReference type="EMBL" id="DSRT01000006">
    <property type="protein sequence ID" value="HGW29323.1"/>
    <property type="molecule type" value="Genomic_DNA"/>
</dbReference>
<dbReference type="GO" id="GO:1990904">
    <property type="term" value="C:ribonucleoprotein complex"/>
    <property type="evidence" value="ECO:0007669"/>
    <property type="project" value="UniProtKB-KW"/>
</dbReference>
<dbReference type="NCBIfam" id="TIGR00012">
    <property type="entry name" value="L29"/>
    <property type="match status" value="1"/>
</dbReference>